<feature type="compositionally biased region" description="Basic residues" evidence="1">
    <location>
        <begin position="92"/>
        <end position="114"/>
    </location>
</feature>
<keyword evidence="4" id="KW-1185">Reference proteome</keyword>
<evidence type="ECO:0000256" key="2">
    <source>
        <dbReference type="SAM" id="Phobius"/>
    </source>
</evidence>
<dbReference type="Proteomes" id="UP000799324">
    <property type="component" value="Unassembled WGS sequence"/>
</dbReference>
<feature type="region of interest" description="Disordered" evidence="1">
    <location>
        <begin position="56"/>
        <end position="115"/>
    </location>
</feature>
<reference evidence="3" key="1">
    <citation type="journal article" date="2020" name="Stud. Mycol.">
        <title>101 Dothideomycetes genomes: a test case for predicting lifestyles and emergence of pathogens.</title>
        <authorList>
            <person name="Haridas S."/>
            <person name="Albert R."/>
            <person name="Binder M."/>
            <person name="Bloem J."/>
            <person name="Labutti K."/>
            <person name="Salamov A."/>
            <person name="Andreopoulos B."/>
            <person name="Baker S."/>
            <person name="Barry K."/>
            <person name="Bills G."/>
            <person name="Bluhm B."/>
            <person name="Cannon C."/>
            <person name="Castanera R."/>
            <person name="Culley D."/>
            <person name="Daum C."/>
            <person name="Ezra D."/>
            <person name="Gonzalez J."/>
            <person name="Henrissat B."/>
            <person name="Kuo A."/>
            <person name="Liang C."/>
            <person name="Lipzen A."/>
            <person name="Lutzoni F."/>
            <person name="Magnuson J."/>
            <person name="Mondo S."/>
            <person name="Nolan M."/>
            <person name="Ohm R."/>
            <person name="Pangilinan J."/>
            <person name="Park H.-J."/>
            <person name="Ramirez L."/>
            <person name="Alfaro M."/>
            <person name="Sun H."/>
            <person name="Tritt A."/>
            <person name="Yoshinaga Y."/>
            <person name="Zwiers L.-H."/>
            <person name="Turgeon B."/>
            <person name="Goodwin S."/>
            <person name="Spatafora J."/>
            <person name="Crous P."/>
            <person name="Grigoriev I."/>
        </authorList>
    </citation>
    <scope>NUCLEOTIDE SEQUENCE</scope>
    <source>
        <strain evidence="3">CBS 122681</strain>
    </source>
</reference>
<feature type="compositionally biased region" description="Basic and acidic residues" evidence="1">
    <location>
        <begin position="81"/>
        <end position="91"/>
    </location>
</feature>
<accession>A0A6A6SUB2</accession>
<feature type="compositionally biased region" description="Basic residues" evidence="1">
    <location>
        <begin position="63"/>
        <end position="74"/>
    </location>
</feature>
<evidence type="ECO:0000313" key="3">
    <source>
        <dbReference type="EMBL" id="KAF2651259.1"/>
    </source>
</evidence>
<keyword evidence="2" id="KW-1133">Transmembrane helix</keyword>
<dbReference type="AlphaFoldDB" id="A0A6A6SUB2"/>
<feature type="transmembrane region" description="Helical" evidence="2">
    <location>
        <begin position="119"/>
        <end position="140"/>
    </location>
</feature>
<protein>
    <submittedName>
        <fullName evidence="3">Uncharacterized protein</fullName>
    </submittedName>
</protein>
<sequence>MICTTYLRIAHCGGVAMVDMLCWDTVLLIPFILLRLSASCSALPFYGHSGRVSGESHSLGSHRGSHSSRSHSSRSHSGGSHNERSYNDKSHSSRSHSSRSHSSRSHSSRSHSSRSHSGIYASPALSAFFSLCTLQQFLLFRTNFYSARPNVTSIHNLSSLFEGK</sequence>
<organism evidence="3 4">
    <name type="scientific">Lophiostoma macrostomum CBS 122681</name>
    <dbReference type="NCBI Taxonomy" id="1314788"/>
    <lineage>
        <taxon>Eukaryota</taxon>
        <taxon>Fungi</taxon>
        <taxon>Dikarya</taxon>
        <taxon>Ascomycota</taxon>
        <taxon>Pezizomycotina</taxon>
        <taxon>Dothideomycetes</taxon>
        <taxon>Pleosporomycetidae</taxon>
        <taxon>Pleosporales</taxon>
        <taxon>Lophiostomataceae</taxon>
        <taxon>Lophiostoma</taxon>
    </lineage>
</organism>
<evidence type="ECO:0000256" key="1">
    <source>
        <dbReference type="SAM" id="MobiDB-lite"/>
    </source>
</evidence>
<name>A0A6A6SUB2_9PLEO</name>
<evidence type="ECO:0000313" key="4">
    <source>
        <dbReference type="Proteomes" id="UP000799324"/>
    </source>
</evidence>
<dbReference type="EMBL" id="MU004430">
    <property type="protein sequence ID" value="KAF2651259.1"/>
    <property type="molecule type" value="Genomic_DNA"/>
</dbReference>
<keyword evidence="2" id="KW-0812">Transmembrane</keyword>
<proteinExistence type="predicted"/>
<keyword evidence="2" id="KW-0472">Membrane</keyword>
<gene>
    <name evidence="3" type="ORF">K491DRAFT_99449</name>
</gene>